<keyword evidence="4" id="KW-1185">Reference proteome</keyword>
<reference evidence="2 3" key="1">
    <citation type="submission" date="2020-07" db="EMBL/GenBank/DDBJ databases">
        <title>Sequencing the genomes of 1000 actinobacteria strains.</title>
        <authorList>
            <person name="Klenk H.-P."/>
        </authorList>
    </citation>
    <scope>NUCLEOTIDE SEQUENCE [LARGE SCALE GENOMIC DNA]</scope>
    <source>
        <strain evidence="2 3">DSM 24482</strain>
    </source>
</reference>
<reference evidence="1 4" key="2">
    <citation type="submission" date="2021-01" db="EMBL/GenBank/DDBJ databases">
        <title>Whole genome shotgun sequence of Cellulomonas oligotrophica NBRC 109435.</title>
        <authorList>
            <person name="Komaki H."/>
            <person name="Tamura T."/>
        </authorList>
    </citation>
    <scope>NUCLEOTIDE SEQUENCE [LARGE SCALE GENOMIC DNA]</scope>
    <source>
        <strain evidence="1 4">NBRC 109435</strain>
    </source>
</reference>
<evidence type="ECO:0000313" key="4">
    <source>
        <dbReference type="Proteomes" id="UP000618382"/>
    </source>
</evidence>
<evidence type="ECO:0000313" key="3">
    <source>
        <dbReference type="Proteomes" id="UP000577956"/>
    </source>
</evidence>
<dbReference type="Proteomes" id="UP000618382">
    <property type="component" value="Unassembled WGS sequence"/>
</dbReference>
<evidence type="ECO:0000313" key="1">
    <source>
        <dbReference type="EMBL" id="GIG32552.1"/>
    </source>
</evidence>
<dbReference type="InterPro" id="IPR011009">
    <property type="entry name" value="Kinase-like_dom_sf"/>
</dbReference>
<comment type="caution">
    <text evidence="2">The sequence shown here is derived from an EMBL/GenBank/DDBJ whole genome shotgun (WGS) entry which is preliminary data.</text>
</comment>
<sequence>MTRVPHEATAQRPRWDDVPAAVRALVERRAGSPVVAATSRDAGFTPACASRLRCADGTTLFVKALDTVAHPHLAGSYAQEAAVAALLPATVPAPRLRWAQLVDGWQVLAFDDVPSRTPVRPWRPAELDAALATLTAAAEALTPAPDGLDLPTVADLDDQLSTWRGLASGTLDTALVPAAWRDRVPELATLEARVGQACAGSTAVHFDVRDDNLLLADDGRVLVCDWSWMVVGAPWVDTVGLLVGAHGDGLDAEGLLAAHPLTRDAPAADVDAFLVALAGYFVEASARPEVDTSPYLRTHQRWYRDATLTWLAERLPHTR</sequence>
<proteinExistence type="predicted"/>
<dbReference type="AlphaFoldDB" id="A0A7Y9FFT1"/>
<gene>
    <name evidence="2" type="ORF">BKA21_002107</name>
    <name evidence="1" type="ORF">Col01nite_17110</name>
</gene>
<accession>A0A7Y9FFT1</accession>
<name>A0A7Y9FFT1_9CELL</name>
<evidence type="ECO:0008006" key="5">
    <source>
        <dbReference type="Google" id="ProtNLM"/>
    </source>
</evidence>
<organism evidence="2 3">
    <name type="scientific">Cellulomonas oligotrophica</name>
    <dbReference type="NCBI Taxonomy" id="931536"/>
    <lineage>
        <taxon>Bacteria</taxon>
        <taxon>Bacillati</taxon>
        <taxon>Actinomycetota</taxon>
        <taxon>Actinomycetes</taxon>
        <taxon>Micrococcales</taxon>
        <taxon>Cellulomonadaceae</taxon>
        <taxon>Cellulomonas</taxon>
    </lineage>
</organism>
<evidence type="ECO:0000313" key="2">
    <source>
        <dbReference type="EMBL" id="NYD86558.1"/>
    </source>
</evidence>
<dbReference type="Proteomes" id="UP000577956">
    <property type="component" value="Unassembled WGS sequence"/>
</dbReference>
<dbReference type="SUPFAM" id="SSF56112">
    <property type="entry name" value="Protein kinase-like (PK-like)"/>
    <property type="match status" value="1"/>
</dbReference>
<dbReference type="RefSeq" id="WP_140458160.1">
    <property type="nucleotide sequence ID" value="NZ_BAABFI010000001.1"/>
</dbReference>
<dbReference type="EMBL" id="JACCBK010000001">
    <property type="protein sequence ID" value="NYD86558.1"/>
    <property type="molecule type" value="Genomic_DNA"/>
</dbReference>
<dbReference type="EMBL" id="BONN01000004">
    <property type="protein sequence ID" value="GIG32552.1"/>
    <property type="molecule type" value="Genomic_DNA"/>
</dbReference>
<protein>
    <recommendedName>
        <fullName evidence="5">Aminoglycoside phosphotransferase domain-containing protein</fullName>
    </recommendedName>
</protein>